<keyword evidence="17" id="KW-1185">Reference proteome</keyword>
<comment type="pathway">
    <text evidence="1 13">Amino-acid biosynthesis; L-threonine biosynthesis; L-threonine from L-aspartate: step 4/5.</text>
</comment>
<reference evidence="16 17" key="1">
    <citation type="journal article" date="2019" name="Int. J. Syst. Evol. Microbiol.">
        <title>The Global Catalogue of Microorganisms (GCM) 10K type strain sequencing project: providing services to taxonomists for standard genome sequencing and annotation.</title>
        <authorList>
            <consortium name="The Broad Institute Genomics Platform"/>
            <consortium name="The Broad Institute Genome Sequencing Center for Infectious Disease"/>
            <person name="Wu L."/>
            <person name="Ma J."/>
        </authorList>
    </citation>
    <scope>NUCLEOTIDE SEQUENCE [LARGE SCALE GENOMIC DNA]</scope>
    <source>
        <strain evidence="16 17">JCM 12389</strain>
    </source>
</reference>
<protein>
    <recommendedName>
        <fullName evidence="4 13">Homoserine kinase</fullName>
        <shortName evidence="13">HK</shortName>
        <shortName evidence="13">HSK</shortName>
        <ecNumber evidence="3 13">2.7.1.39</ecNumber>
    </recommendedName>
</protein>
<evidence type="ECO:0000256" key="3">
    <source>
        <dbReference type="ARBA" id="ARBA00012078"/>
    </source>
</evidence>
<keyword evidence="13" id="KW-0963">Cytoplasm</keyword>
<keyword evidence="9 13" id="KW-0418">Kinase</keyword>
<evidence type="ECO:0000256" key="2">
    <source>
        <dbReference type="ARBA" id="ARBA00007370"/>
    </source>
</evidence>
<dbReference type="PANTHER" id="PTHR20861:SF1">
    <property type="entry name" value="HOMOSERINE KINASE"/>
    <property type="match status" value="1"/>
</dbReference>
<evidence type="ECO:0000256" key="9">
    <source>
        <dbReference type="ARBA" id="ARBA00022777"/>
    </source>
</evidence>
<dbReference type="PANTHER" id="PTHR20861">
    <property type="entry name" value="HOMOSERINE/4-DIPHOSPHOCYTIDYL-2-C-METHYL-D-ERYTHRITOL KINASE"/>
    <property type="match status" value="1"/>
</dbReference>
<dbReference type="EC" id="2.7.1.39" evidence="3 13"/>
<dbReference type="NCBIfam" id="TIGR00191">
    <property type="entry name" value="thrB"/>
    <property type="match status" value="1"/>
</dbReference>
<evidence type="ECO:0000256" key="6">
    <source>
        <dbReference type="ARBA" id="ARBA00022679"/>
    </source>
</evidence>
<dbReference type="SUPFAM" id="SSF55060">
    <property type="entry name" value="GHMP Kinase, C-terminal domain"/>
    <property type="match status" value="1"/>
</dbReference>
<comment type="subcellular location">
    <subcellularLocation>
        <location evidence="13">Cytoplasm</location>
    </subcellularLocation>
</comment>
<feature type="domain" description="GHMP kinase N-terminal" evidence="14">
    <location>
        <begin position="61"/>
        <end position="142"/>
    </location>
</feature>
<feature type="binding site" evidence="13">
    <location>
        <begin position="89"/>
        <end position="99"/>
    </location>
    <ligand>
        <name>ATP</name>
        <dbReference type="ChEBI" id="CHEBI:30616"/>
    </ligand>
</feature>
<dbReference type="InterPro" id="IPR006204">
    <property type="entry name" value="GHMP_kinase_N_dom"/>
</dbReference>
<evidence type="ECO:0000256" key="8">
    <source>
        <dbReference type="ARBA" id="ARBA00022741"/>
    </source>
</evidence>
<dbReference type="Proteomes" id="UP001500880">
    <property type="component" value="Unassembled WGS sequence"/>
</dbReference>
<dbReference type="Pfam" id="PF08544">
    <property type="entry name" value="GHMP_kinases_C"/>
    <property type="match status" value="1"/>
</dbReference>
<comment type="similarity">
    <text evidence="2 13">Belongs to the GHMP kinase family. Homoserine kinase subfamily.</text>
</comment>
<keyword evidence="8 13" id="KW-0547">Nucleotide-binding</keyword>
<dbReference type="InterPro" id="IPR006203">
    <property type="entry name" value="GHMP_knse_ATP-bd_CS"/>
</dbReference>
<keyword evidence="7 13" id="KW-0791">Threonine biosynthesis</keyword>
<evidence type="ECO:0000259" key="15">
    <source>
        <dbReference type="Pfam" id="PF08544"/>
    </source>
</evidence>
<keyword evidence="5 13" id="KW-0028">Amino-acid biosynthesis</keyword>
<keyword evidence="10 13" id="KW-0067">ATP-binding</keyword>
<dbReference type="InterPro" id="IPR013750">
    <property type="entry name" value="GHMP_kinase_C_dom"/>
</dbReference>
<feature type="domain" description="GHMP kinase C-terminal" evidence="15">
    <location>
        <begin position="205"/>
        <end position="267"/>
    </location>
</feature>
<keyword evidence="6 13" id="KW-0808">Transferase</keyword>
<dbReference type="InterPro" id="IPR014721">
    <property type="entry name" value="Ribsml_uS5_D2-typ_fold_subgr"/>
</dbReference>
<comment type="function">
    <text evidence="12 13">Catalyzes the ATP-dependent phosphorylation of L-homoserine to L-homoserine phosphate.</text>
</comment>
<evidence type="ECO:0000256" key="13">
    <source>
        <dbReference type="HAMAP-Rule" id="MF_00384"/>
    </source>
</evidence>
<dbReference type="Pfam" id="PF00288">
    <property type="entry name" value="GHMP_kinases_N"/>
    <property type="match status" value="1"/>
</dbReference>
<sequence length="300" mass="33737">MKKNAFKIKVPGSTSNLGPGFDSIGVALNLYLTIYCTESDEWRFVQKEESKQHLPTGKDHLLYQCAKFVADKFGYDLPPYKVDVESEIPIARGLGSSGAITVAGIEMANQILNLQLSLKDKMLIASELEGHPDNVTPSFAGGCVVAYYHNDDLYYMNKKEMEKVDFVAMIPSFELRTKMAREILPAELPFMQGIQGSAIGNVCAAAIFQEDYVLLGELMEKDLFHQNYRKKLIPHYQEVTAYMKKEGAYGTFLSGAGPTMISICERGWPAEQGQKWKEDLPDLEWRILKVEDEGVRVEKN</sequence>
<comment type="caution">
    <text evidence="16">The sequence shown here is derived from an EMBL/GenBank/DDBJ whole genome shotgun (WGS) entry which is preliminary data.</text>
</comment>
<dbReference type="RefSeq" id="WP_343842627.1">
    <property type="nucleotide sequence ID" value="NZ_BAAADO010000006.1"/>
</dbReference>
<dbReference type="HAMAP" id="MF_00384">
    <property type="entry name" value="Homoser_kinase"/>
    <property type="match status" value="1"/>
</dbReference>
<dbReference type="PIRSF" id="PIRSF000676">
    <property type="entry name" value="Homoser_kin"/>
    <property type="match status" value="1"/>
</dbReference>
<evidence type="ECO:0000313" key="16">
    <source>
        <dbReference type="EMBL" id="GAA0500112.1"/>
    </source>
</evidence>
<dbReference type="PRINTS" id="PR00958">
    <property type="entry name" value="HOMSERKINASE"/>
</dbReference>
<evidence type="ECO:0000256" key="10">
    <source>
        <dbReference type="ARBA" id="ARBA00022840"/>
    </source>
</evidence>
<dbReference type="GO" id="GO:0016301">
    <property type="term" value="F:kinase activity"/>
    <property type="evidence" value="ECO:0007669"/>
    <property type="project" value="UniProtKB-KW"/>
</dbReference>
<evidence type="ECO:0000259" key="14">
    <source>
        <dbReference type="Pfam" id="PF00288"/>
    </source>
</evidence>
<evidence type="ECO:0000313" key="17">
    <source>
        <dbReference type="Proteomes" id="UP001500880"/>
    </source>
</evidence>
<proteinExistence type="inferred from homology"/>
<evidence type="ECO:0000256" key="1">
    <source>
        <dbReference type="ARBA" id="ARBA00005015"/>
    </source>
</evidence>
<evidence type="ECO:0000256" key="11">
    <source>
        <dbReference type="ARBA" id="ARBA00049375"/>
    </source>
</evidence>
<evidence type="ECO:0000256" key="7">
    <source>
        <dbReference type="ARBA" id="ARBA00022697"/>
    </source>
</evidence>
<evidence type="ECO:0000256" key="5">
    <source>
        <dbReference type="ARBA" id="ARBA00022605"/>
    </source>
</evidence>
<gene>
    <name evidence="13 16" type="primary">thrB</name>
    <name evidence="16" type="ORF">GCM10008986_29220</name>
</gene>
<dbReference type="SUPFAM" id="SSF54211">
    <property type="entry name" value="Ribosomal protein S5 domain 2-like"/>
    <property type="match status" value="1"/>
</dbReference>
<dbReference type="Gene3D" id="3.30.70.890">
    <property type="entry name" value="GHMP kinase, C-terminal domain"/>
    <property type="match status" value="1"/>
</dbReference>
<organism evidence="16 17">
    <name type="scientific">Salinibacillus aidingensis</name>
    <dbReference type="NCBI Taxonomy" id="237684"/>
    <lineage>
        <taxon>Bacteria</taxon>
        <taxon>Bacillati</taxon>
        <taxon>Bacillota</taxon>
        <taxon>Bacilli</taxon>
        <taxon>Bacillales</taxon>
        <taxon>Bacillaceae</taxon>
        <taxon>Salinibacillus</taxon>
    </lineage>
</organism>
<dbReference type="InterPro" id="IPR000870">
    <property type="entry name" value="Homoserine_kinase"/>
</dbReference>
<evidence type="ECO:0000256" key="12">
    <source>
        <dbReference type="ARBA" id="ARBA00049954"/>
    </source>
</evidence>
<dbReference type="InterPro" id="IPR020568">
    <property type="entry name" value="Ribosomal_Su5_D2-typ_SF"/>
</dbReference>
<dbReference type="EMBL" id="BAAADO010000006">
    <property type="protein sequence ID" value="GAA0500112.1"/>
    <property type="molecule type" value="Genomic_DNA"/>
</dbReference>
<evidence type="ECO:0000256" key="4">
    <source>
        <dbReference type="ARBA" id="ARBA00017858"/>
    </source>
</evidence>
<accession>A0ABN1BKT3</accession>
<comment type="catalytic activity">
    <reaction evidence="11 13">
        <text>L-homoserine + ATP = O-phospho-L-homoserine + ADP + H(+)</text>
        <dbReference type="Rhea" id="RHEA:13985"/>
        <dbReference type="ChEBI" id="CHEBI:15378"/>
        <dbReference type="ChEBI" id="CHEBI:30616"/>
        <dbReference type="ChEBI" id="CHEBI:57476"/>
        <dbReference type="ChEBI" id="CHEBI:57590"/>
        <dbReference type="ChEBI" id="CHEBI:456216"/>
        <dbReference type="EC" id="2.7.1.39"/>
    </reaction>
</comment>
<dbReference type="InterPro" id="IPR036554">
    <property type="entry name" value="GHMP_kinase_C_sf"/>
</dbReference>
<name>A0ABN1BKT3_9BACI</name>
<dbReference type="Gene3D" id="3.30.230.10">
    <property type="match status" value="1"/>
</dbReference>
<dbReference type="PROSITE" id="PS00627">
    <property type="entry name" value="GHMP_KINASES_ATP"/>
    <property type="match status" value="1"/>
</dbReference>